<gene>
    <name evidence="2" type="ORF">LTRI10_LOCUS1894</name>
</gene>
<feature type="compositionally biased region" description="Polar residues" evidence="1">
    <location>
        <begin position="99"/>
        <end position="114"/>
    </location>
</feature>
<dbReference type="EMBL" id="OZ034813">
    <property type="protein sequence ID" value="CAL1354037.1"/>
    <property type="molecule type" value="Genomic_DNA"/>
</dbReference>
<evidence type="ECO:0000313" key="3">
    <source>
        <dbReference type="Proteomes" id="UP001497516"/>
    </source>
</evidence>
<name>A0AAV2CCC3_9ROSI</name>
<feature type="region of interest" description="Disordered" evidence="1">
    <location>
        <begin position="47"/>
        <end position="137"/>
    </location>
</feature>
<dbReference type="Proteomes" id="UP001497516">
    <property type="component" value="Chromosome 1"/>
</dbReference>
<evidence type="ECO:0000313" key="2">
    <source>
        <dbReference type="EMBL" id="CAL1354037.1"/>
    </source>
</evidence>
<keyword evidence="3" id="KW-1185">Reference proteome</keyword>
<protein>
    <submittedName>
        <fullName evidence="2">Uncharacterized protein</fullName>
    </submittedName>
</protein>
<evidence type="ECO:0000256" key="1">
    <source>
        <dbReference type="SAM" id="MobiDB-lite"/>
    </source>
</evidence>
<dbReference type="AlphaFoldDB" id="A0AAV2CCC3"/>
<organism evidence="2 3">
    <name type="scientific">Linum trigynum</name>
    <dbReference type="NCBI Taxonomy" id="586398"/>
    <lineage>
        <taxon>Eukaryota</taxon>
        <taxon>Viridiplantae</taxon>
        <taxon>Streptophyta</taxon>
        <taxon>Embryophyta</taxon>
        <taxon>Tracheophyta</taxon>
        <taxon>Spermatophyta</taxon>
        <taxon>Magnoliopsida</taxon>
        <taxon>eudicotyledons</taxon>
        <taxon>Gunneridae</taxon>
        <taxon>Pentapetalae</taxon>
        <taxon>rosids</taxon>
        <taxon>fabids</taxon>
        <taxon>Malpighiales</taxon>
        <taxon>Linaceae</taxon>
        <taxon>Linum</taxon>
    </lineage>
</organism>
<reference evidence="2 3" key="1">
    <citation type="submission" date="2024-04" db="EMBL/GenBank/DDBJ databases">
        <authorList>
            <person name="Fracassetti M."/>
        </authorList>
    </citation>
    <scope>NUCLEOTIDE SEQUENCE [LARGE SCALE GENOMIC DNA]</scope>
</reference>
<proteinExistence type="predicted"/>
<accession>A0AAV2CCC3</accession>
<feature type="compositionally biased region" description="Basic and acidic residues" evidence="1">
    <location>
        <begin position="115"/>
        <end position="127"/>
    </location>
</feature>
<sequence>MEPTEERQIQKNLMVGGDMEIDQDVVPNNIIRGLSQMGLSDTHDLVVSMSSGTPAMPRTGNMDGRDKGRGYNKKSGRGSFASSGRGRGVVPMGSDGKQTDSGQQVAPTPAASTSKDAKVVTDDHQDATDSILANAPQVSSKAFRMVAPDPEDEF</sequence>